<reference evidence="1" key="1">
    <citation type="journal article" date="2020" name="Stud. Mycol.">
        <title>101 Dothideomycetes genomes: a test case for predicting lifestyles and emergence of pathogens.</title>
        <authorList>
            <person name="Haridas S."/>
            <person name="Albert R."/>
            <person name="Binder M."/>
            <person name="Bloem J."/>
            <person name="Labutti K."/>
            <person name="Salamov A."/>
            <person name="Andreopoulos B."/>
            <person name="Baker S."/>
            <person name="Barry K."/>
            <person name="Bills G."/>
            <person name="Bluhm B."/>
            <person name="Cannon C."/>
            <person name="Castanera R."/>
            <person name="Culley D."/>
            <person name="Daum C."/>
            <person name="Ezra D."/>
            <person name="Gonzalez J."/>
            <person name="Henrissat B."/>
            <person name="Kuo A."/>
            <person name="Liang C."/>
            <person name="Lipzen A."/>
            <person name="Lutzoni F."/>
            <person name="Magnuson J."/>
            <person name="Mondo S."/>
            <person name="Nolan M."/>
            <person name="Ohm R."/>
            <person name="Pangilinan J."/>
            <person name="Park H.-J."/>
            <person name="Ramirez L."/>
            <person name="Alfaro M."/>
            <person name="Sun H."/>
            <person name="Tritt A."/>
            <person name="Yoshinaga Y."/>
            <person name="Zwiers L.-H."/>
            <person name="Turgeon B."/>
            <person name="Goodwin S."/>
            <person name="Spatafora J."/>
            <person name="Crous P."/>
            <person name="Grigoriev I."/>
        </authorList>
    </citation>
    <scope>NUCLEOTIDE SEQUENCE</scope>
    <source>
        <strain evidence="1">CBS 119925</strain>
    </source>
</reference>
<dbReference type="Proteomes" id="UP000799440">
    <property type="component" value="Unassembled WGS sequence"/>
</dbReference>
<keyword evidence="2" id="KW-1185">Reference proteome</keyword>
<dbReference type="OrthoDB" id="5427059at2759"/>
<dbReference type="InterPro" id="IPR036047">
    <property type="entry name" value="F-box-like_dom_sf"/>
</dbReference>
<proteinExistence type="predicted"/>
<dbReference type="SUPFAM" id="SSF81383">
    <property type="entry name" value="F-box domain"/>
    <property type="match status" value="1"/>
</dbReference>
<dbReference type="AlphaFoldDB" id="A0A6A6V8P2"/>
<sequence>MATMHSDASSPFIDRLSLELQQMILCQLGDVLSLRSAALTCRALYHAVLSAETLITTRVWLEQVGIDALPEACLALEAARGEPHSQETARKFIETHLQKRAEPAIPWALSSAIPMAKLCVCVTDLASRFIEACATKTNILSSSPPSTEEVSRIRQALYRFEIFCSLFRLETNDGGPGPDLVNAYFSCFSPWEIEQLACVHDFLVRVVAPAFNDVAEHDILWGVIHVESIEFVDNFDTGHIQHVLSLGLQKLRLISMTAAYKERYELLEGSKPVYRSMFLHEALTILPDPAGDMIFTETTAAEIRNQLTTFFVDSDGGPFEAWMWANQDESFRSVYREEHAPLRQWGYVMWDRQRLANNGIFDSRWERPETSQEDMNERTRRRAEIELSWEQREVIATSGGWGWWSLADHSKIIWPERKSQPAQYRRRAPSRFEPKTLEEARDGLRTFDLPLSVRRRLGG</sequence>
<dbReference type="EMBL" id="MU006582">
    <property type="protein sequence ID" value="KAF2745517.1"/>
    <property type="molecule type" value="Genomic_DNA"/>
</dbReference>
<name>A0A6A6V8P2_9PLEO</name>
<accession>A0A6A6V8P2</accession>
<gene>
    <name evidence="1" type="ORF">M011DRAFT_488120</name>
</gene>
<organism evidence="1 2">
    <name type="scientific">Sporormia fimetaria CBS 119925</name>
    <dbReference type="NCBI Taxonomy" id="1340428"/>
    <lineage>
        <taxon>Eukaryota</taxon>
        <taxon>Fungi</taxon>
        <taxon>Dikarya</taxon>
        <taxon>Ascomycota</taxon>
        <taxon>Pezizomycotina</taxon>
        <taxon>Dothideomycetes</taxon>
        <taxon>Pleosporomycetidae</taxon>
        <taxon>Pleosporales</taxon>
        <taxon>Sporormiaceae</taxon>
        <taxon>Sporormia</taxon>
    </lineage>
</organism>
<evidence type="ECO:0000313" key="1">
    <source>
        <dbReference type="EMBL" id="KAF2745517.1"/>
    </source>
</evidence>
<evidence type="ECO:0008006" key="3">
    <source>
        <dbReference type="Google" id="ProtNLM"/>
    </source>
</evidence>
<evidence type="ECO:0000313" key="2">
    <source>
        <dbReference type="Proteomes" id="UP000799440"/>
    </source>
</evidence>
<protein>
    <recommendedName>
        <fullName evidence="3">F-box domain-containing protein</fullName>
    </recommendedName>
</protein>